<reference evidence="2" key="1">
    <citation type="submission" date="2021-05" db="EMBL/GenBank/DDBJ databases">
        <authorList>
            <person name="Alioto T."/>
            <person name="Alioto T."/>
            <person name="Gomez Garrido J."/>
        </authorList>
    </citation>
    <scope>NUCLEOTIDE SEQUENCE</scope>
</reference>
<protein>
    <submittedName>
        <fullName evidence="2">Uncharacterized protein</fullName>
    </submittedName>
</protein>
<evidence type="ECO:0000313" key="2">
    <source>
        <dbReference type="EMBL" id="CAG6740086.1"/>
    </source>
</evidence>
<feature type="region of interest" description="Disordered" evidence="1">
    <location>
        <begin position="1"/>
        <end position="25"/>
    </location>
</feature>
<accession>A0A8D8Z532</accession>
<organism evidence="2">
    <name type="scientific">Cacopsylla melanoneura</name>
    <dbReference type="NCBI Taxonomy" id="428564"/>
    <lineage>
        <taxon>Eukaryota</taxon>
        <taxon>Metazoa</taxon>
        <taxon>Ecdysozoa</taxon>
        <taxon>Arthropoda</taxon>
        <taxon>Hexapoda</taxon>
        <taxon>Insecta</taxon>
        <taxon>Pterygota</taxon>
        <taxon>Neoptera</taxon>
        <taxon>Paraneoptera</taxon>
        <taxon>Hemiptera</taxon>
        <taxon>Sternorrhyncha</taxon>
        <taxon>Psylloidea</taxon>
        <taxon>Psyllidae</taxon>
        <taxon>Psyllinae</taxon>
        <taxon>Cacopsylla</taxon>
    </lineage>
</organism>
<proteinExistence type="predicted"/>
<dbReference type="EMBL" id="HBUF01417111">
    <property type="protein sequence ID" value="CAG6740084.1"/>
    <property type="molecule type" value="Transcribed_RNA"/>
</dbReference>
<dbReference type="EMBL" id="HBUF01417112">
    <property type="protein sequence ID" value="CAG6740086.1"/>
    <property type="molecule type" value="Transcribed_RNA"/>
</dbReference>
<dbReference type="AlphaFoldDB" id="A0A8D8Z532"/>
<sequence length="101" mass="11392">MSMVEGETKTLPSPEGTTCCSMRITPPPRLFSVPSAQGTTYDKYDNYLSTKSIQSAQSPPRLFSQHIGTSLELPFHLPPRLYIQHRVHHDYSVFSQHRGTS</sequence>
<name>A0A8D8Z532_9HEMI</name>
<evidence type="ECO:0000256" key="1">
    <source>
        <dbReference type="SAM" id="MobiDB-lite"/>
    </source>
</evidence>